<dbReference type="Pfam" id="PF08016">
    <property type="entry name" value="PKD_channel"/>
    <property type="match status" value="1"/>
</dbReference>
<feature type="transmembrane region" description="Helical" evidence="5">
    <location>
        <begin position="397"/>
        <end position="418"/>
    </location>
</feature>
<evidence type="ECO:0000259" key="7">
    <source>
        <dbReference type="Pfam" id="PF08016"/>
    </source>
</evidence>
<organism evidence="8 9">
    <name type="scientific">Aphanomyces euteiches</name>
    <dbReference type="NCBI Taxonomy" id="100861"/>
    <lineage>
        <taxon>Eukaryota</taxon>
        <taxon>Sar</taxon>
        <taxon>Stramenopiles</taxon>
        <taxon>Oomycota</taxon>
        <taxon>Saprolegniomycetes</taxon>
        <taxon>Saprolegniales</taxon>
        <taxon>Verrucalvaceae</taxon>
        <taxon>Aphanomyces</taxon>
    </lineage>
</organism>
<dbReference type="Proteomes" id="UP000481153">
    <property type="component" value="Unassembled WGS sequence"/>
</dbReference>
<comment type="subcellular location">
    <subcellularLocation>
        <location evidence="1">Membrane</location>
        <topology evidence="1">Multi-pass membrane protein</topology>
    </subcellularLocation>
</comment>
<name>A0A6G0XPH1_9STRA</name>
<dbReference type="GO" id="GO:0016020">
    <property type="term" value="C:membrane"/>
    <property type="evidence" value="ECO:0007669"/>
    <property type="project" value="UniProtKB-SubCell"/>
</dbReference>
<feature type="transmembrane region" description="Helical" evidence="5">
    <location>
        <begin position="298"/>
        <end position="316"/>
    </location>
</feature>
<keyword evidence="2 5" id="KW-0812">Transmembrane</keyword>
<keyword evidence="6" id="KW-0732">Signal</keyword>
<evidence type="ECO:0000256" key="6">
    <source>
        <dbReference type="SAM" id="SignalP"/>
    </source>
</evidence>
<dbReference type="InterPro" id="IPR013122">
    <property type="entry name" value="PKD1_2_channel"/>
</dbReference>
<dbReference type="VEuPathDB" id="FungiDB:AeMF1_001195"/>
<keyword evidence="4 5" id="KW-0472">Membrane</keyword>
<accession>A0A6G0XPH1</accession>
<sequence>MGRGQHVSWICRAMAHTFLVLCMTYHAVEIDYHLYPYTHGLHSELWRLVNGGESPQPLELFTIEESVNHAHAALANYFALPTTALGNLRVASARGANSPVTLAEIPLPTLHVVYASQTNPDQETEKTYKLEKNNDKSWPDGLRQNASVLDRRLFFDSLKSMDIIMGVESHRPRTSKSKTGLQHMEYMRWDARFLYDFSNQGQILLSMDVTRQMPSLEYAIPEPSHFLGRYAAFIIVAVIYLALEALDIFNALLMSSMATVLQTKMSSFVVIATNIATIACFVHAFLQASYIIYVQPLSSIYALACAAQWITLLRFLGFNPRTYILGLTLRRGVPHVFEFLIGVFPLFVGYIVFGAVMFGATVPRFAGVAATATTLFAIANGDEIRETFLALPWLGHVYLYSYIVLFAYVVLMVCIGIMEDAFFTAVFPTLWKKQSISEDEWKRIVELIQNETEAQNPNFLQQQGEILSNVQRQLF</sequence>
<keyword evidence="3 5" id="KW-1133">Transmembrane helix</keyword>
<feature type="transmembrane region" description="Helical" evidence="5">
    <location>
        <begin position="230"/>
        <end position="253"/>
    </location>
</feature>
<dbReference type="InterPro" id="IPR039031">
    <property type="entry name" value="Mucolipin"/>
</dbReference>
<evidence type="ECO:0000256" key="3">
    <source>
        <dbReference type="ARBA" id="ARBA00022989"/>
    </source>
</evidence>
<dbReference type="Gene3D" id="1.10.287.70">
    <property type="match status" value="1"/>
</dbReference>
<dbReference type="PANTHER" id="PTHR12127">
    <property type="entry name" value="MUCOLIPIN"/>
    <property type="match status" value="1"/>
</dbReference>
<proteinExistence type="predicted"/>
<keyword evidence="9" id="KW-1185">Reference proteome</keyword>
<dbReference type="AlphaFoldDB" id="A0A6G0XPH1"/>
<evidence type="ECO:0000256" key="4">
    <source>
        <dbReference type="ARBA" id="ARBA00023136"/>
    </source>
</evidence>
<feature type="chain" id="PRO_5026102345" description="Polycystin cation channel PKD1/PKD2 domain-containing protein" evidence="6">
    <location>
        <begin position="31"/>
        <end position="475"/>
    </location>
</feature>
<reference evidence="8 9" key="1">
    <citation type="submission" date="2019-07" db="EMBL/GenBank/DDBJ databases">
        <title>Genomics analysis of Aphanomyces spp. identifies a new class of oomycete effector associated with host adaptation.</title>
        <authorList>
            <person name="Gaulin E."/>
        </authorList>
    </citation>
    <scope>NUCLEOTIDE SEQUENCE [LARGE SCALE GENOMIC DNA]</scope>
    <source>
        <strain evidence="8 9">ATCC 201684</strain>
    </source>
</reference>
<evidence type="ECO:0000313" key="9">
    <source>
        <dbReference type="Proteomes" id="UP000481153"/>
    </source>
</evidence>
<comment type="caution">
    <text evidence="8">The sequence shown here is derived from an EMBL/GenBank/DDBJ whole genome shotgun (WGS) entry which is preliminary data.</text>
</comment>
<evidence type="ECO:0000256" key="5">
    <source>
        <dbReference type="SAM" id="Phobius"/>
    </source>
</evidence>
<dbReference type="EMBL" id="VJMJ01000029">
    <property type="protein sequence ID" value="KAF0742297.1"/>
    <property type="molecule type" value="Genomic_DNA"/>
</dbReference>
<feature type="transmembrane region" description="Helical" evidence="5">
    <location>
        <begin position="265"/>
        <end position="286"/>
    </location>
</feature>
<feature type="domain" description="Polycystin cation channel PKD1/PKD2" evidence="7">
    <location>
        <begin position="298"/>
        <end position="422"/>
    </location>
</feature>
<evidence type="ECO:0000256" key="2">
    <source>
        <dbReference type="ARBA" id="ARBA00022692"/>
    </source>
</evidence>
<protein>
    <recommendedName>
        <fullName evidence="7">Polycystin cation channel PKD1/PKD2 domain-containing protein</fullName>
    </recommendedName>
</protein>
<gene>
    <name evidence="8" type="ORF">Ae201684_002700</name>
</gene>
<feature type="signal peptide" evidence="6">
    <location>
        <begin position="1"/>
        <end position="30"/>
    </location>
</feature>
<evidence type="ECO:0000313" key="8">
    <source>
        <dbReference type="EMBL" id="KAF0742297.1"/>
    </source>
</evidence>
<dbReference type="GO" id="GO:0072345">
    <property type="term" value="F:NAADP-sensitive calcium-release channel activity"/>
    <property type="evidence" value="ECO:0007669"/>
    <property type="project" value="TreeGrafter"/>
</dbReference>
<evidence type="ECO:0000256" key="1">
    <source>
        <dbReference type="ARBA" id="ARBA00004141"/>
    </source>
</evidence>
<feature type="transmembrane region" description="Helical" evidence="5">
    <location>
        <begin position="336"/>
        <end position="358"/>
    </location>
</feature>
<dbReference type="PANTHER" id="PTHR12127:SF7">
    <property type="entry name" value="SD02261P"/>
    <property type="match status" value="1"/>
</dbReference>